<dbReference type="Proteomes" id="UP001327560">
    <property type="component" value="Chromosome 3"/>
</dbReference>
<proteinExistence type="inferred from homology"/>
<organism evidence="8 9">
    <name type="scientific">Canna indica</name>
    <name type="common">Indian-shot</name>
    <dbReference type="NCBI Taxonomy" id="4628"/>
    <lineage>
        <taxon>Eukaryota</taxon>
        <taxon>Viridiplantae</taxon>
        <taxon>Streptophyta</taxon>
        <taxon>Embryophyta</taxon>
        <taxon>Tracheophyta</taxon>
        <taxon>Spermatophyta</taxon>
        <taxon>Magnoliopsida</taxon>
        <taxon>Liliopsida</taxon>
        <taxon>Zingiberales</taxon>
        <taxon>Cannaceae</taxon>
        <taxon>Canna</taxon>
    </lineage>
</organism>
<dbReference type="SMART" id="SM00856">
    <property type="entry name" value="PMEI"/>
    <property type="match status" value="1"/>
</dbReference>
<evidence type="ECO:0000256" key="5">
    <source>
        <dbReference type="ARBA" id="ARBA00038471"/>
    </source>
</evidence>
<evidence type="ECO:0000313" key="9">
    <source>
        <dbReference type="Proteomes" id="UP001327560"/>
    </source>
</evidence>
<dbReference type="FunFam" id="1.20.140.40:FF:000006">
    <property type="entry name" value="Pectinesterase inhibitor 3"/>
    <property type="match status" value="1"/>
</dbReference>
<feature type="chain" id="PRO_5042892993" description="Pectinesterase inhibitor domain-containing protein" evidence="6">
    <location>
        <begin position="30"/>
        <end position="218"/>
    </location>
</feature>
<dbReference type="PANTHER" id="PTHR31080">
    <property type="entry name" value="PECTINESTERASE INHIBITOR-LIKE"/>
    <property type="match status" value="1"/>
</dbReference>
<comment type="subcellular location">
    <subcellularLocation>
        <location evidence="1">Secreted</location>
        <location evidence="1">Extracellular space</location>
    </subcellularLocation>
</comment>
<dbReference type="AlphaFoldDB" id="A0AAQ3K3I1"/>
<dbReference type="Gene3D" id="1.20.140.40">
    <property type="entry name" value="Invertase/pectin methylesterase inhibitor family protein"/>
    <property type="match status" value="1"/>
</dbReference>
<keyword evidence="9" id="KW-1185">Reference proteome</keyword>
<dbReference type="GO" id="GO:0005576">
    <property type="term" value="C:extracellular region"/>
    <property type="evidence" value="ECO:0007669"/>
    <property type="project" value="UniProtKB-SubCell"/>
</dbReference>
<dbReference type="InterPro" id="IPR035513">
    <property type="entry name" value="Invertase/methylesterase_inhib"/>
</dbReference>
<comment type="similarity">
    <text evidence="5">Belongs to the PMEI family.</text>
</comment>
<dbReference type="NCBIfam" id="TIGR01614">
    <property type="entry name" value="PME_inhib"/>
    <property type="match status" value="1"/>
</dbReference>
<keyword evidence="3 6" id="KW-0732">Signal</keyword>
<evidence type="ECO:0000256" key="4">
    <source>
        <dbReference type="ARBA" id="ARBA00023157"/>
    </source>
</evidence>
<keyword evidence="4" id="KW-1015">Disulfide bond</keyword>
<dbReference type="PANTHER" id="PTHR31080:SF161">
    <property type="entry name" value="OS10G0508700 PROTEIN"/>
    <property type="match status" value="1"/>
</dbReference>
<evidence type="ECO:0000256" key="1">
    <source>
        <dbReference type="ARBA" id="ARBA00004239"/>
    </source>
</evidence>
<evidence type="ECO:0000259" key="7">
    <source>
        <dbReference type="SMART" id="SM00856"/>
    </source>
</evidence>
<dbReference type="EMBL" id="CP136892">
    <property type="protein sequence ID" value="WOL00083.1"/>
    <property type="molecule type" value="Genomic_DNA"/>
</dbReference>
<feature type="domain" description="Pectinesterase inhibitor" evidence="7">
    <location>
        <begin position="39"/>
        <end position="207"/>
    </location>
</feature>
<dbReference type="InterPro" id="IPR051955">
    <property type="entry name" value="PME_Inhibitor"/>
</dbReference>
<keyword evidence="2" id="KW-0964">Secreted</keyword>
<dbReference type="GO" id="GO:0004857">
    <property type="term" value="F:enzyme inhibitor activity"/>
    <property type="evidence" value="ECO:0007669"/>
    <property type="project" value="InterPro"/>
</dbReference>
<evidence type="ECO:0000256" key="3">
    <source>
        <dbReference type="ARBA" id="ARBA00022729"/>
    </source>
</evidence>
<dbReference type="InterPro" id="IPR006501">
    <property type="entry name" value="Pectinesterase_inhib_dom"/>
</dbReference>
<accession>A0AAQ3K3I1</accession>
<protein>
    <recommendedName>
        <fullName evidence="7">Pectinesterase inhibitor domain-containing protein</fullName>
    </recommendedName>
</protein>
<sequence>MECRRSTDVFFTFACALALLSFHLKPCNGAREGPKESTTSTDFVRTSCGATEYPALCFSSLSAYAATIQSSPAQLADVALSVTLARARSASAALARAVAGGGMAPRVAAAVRDCVENMADAVDELRESLAAMGHVMTTAARAGGKKTEMENVAYLINSIQTWVSAALTDDDTCMDGFAGGAMNGEVKDKLRSHVVNVAQLSSNALALINGLASSLPRP</sequence>
<gene>
    <name evidence="8" type="ORF">Cni_G08796</name>
</gene>
<dbReference type="CDD" id="cd15798">
    <property type="entry name" value="PMEI-like_3"/>
    <property type="match status" value="1"/>
</dbReference>
<evidence type="ECO:0000256" key="6">
    <source>
        <dbReference type="SAM" id="SignalP"/>
    </source>
</evidence>
<evidence type="ECO:0000256" key="2">
    <source>
        <dbReference type="ARBA" id="ARBA00022525"/>
    </source>
</evidence>
<dbReference type="SUPFAM" id="SSF101148">
    <property type="entry name" value="Plant invertase/pectin methylesterase inhibitor"/>
    <property type="match status" value="1"/>
</dbReference>
<feature type="signal peptide" evidence="6">
    <location>
        <begin position="1"/>
        <end position="29"/>
    </location>
</feature>
<evidence type="ECO:0000313" key="8">
    <source>
        <dbReference type="EMBL" id="WOL00083.1"/>
    </source>
</evidence>
<reference evidence="8 9" key="1">
    <citation type="submission" date="2023-10" db="EMBL/GenBank/DDBJ databases">
        <title>Chromosome-scale genome assembly provides insights into flower coloration mechanisms of Canna indica.</title>
        <authorList>
            <person name="Li C."/>
        </authorList>
    </citation>
    <scope>NUCLEOTIDE SEQUENCE [LARGE SCALE GENOMIC DNA]</scope>
    <source>
        <tissue evidence="8">Flower</tissue>
    </source>
</reference>
<name>A0AAQ3K3I1_9LILI</name>
<dbReference type="Pfam" id="PF04043">
    <property type="entry name" value="PMEI"/>
    <property type="match status" value="1"/>
</dbReference>